<name>A0AAJ1VIV8_9FLAO</name>
<organism evidence="1 2">
    <name type="scientific">Chryseobacterium gambrini</name>
    <dbReference type="NCBI Taxonomy" id="373672"/>
    <lineage>
        <taxon>Bacteria</taxon>
        <taxon>Pseudomonadati</taxon>
        <taxon>Bacteroidota</taxon>
        <taxon>Flavobacteriia</taxon>
        <taxon>Flavobacteriales</taxon>
        <taxon>Weeksellaceae</taxon>
        <taxon>Chryseobacterium group</taxon>
        <taxon>Chryseobacterium</taxon>
    </lineage>
</organism>
<reference evidence="1" key="1">
    <citation type="submission" date="2023-06" db="EMBL/GenBank/DDBJ databases">
        <title>Two Chryseobacterium gambrini strains from China.</title>
        <authorList>
            <person name="Zeng J."/>
            <person name="Wu Y."/>
        </authorList>
    </citation>
    <scope>NUCLEOTIDE SEQUENCE</scope>
    <source>
        <strain evidence="1">SQ219</strain>
    </source>
</reference>
<sequence length="19" mass="2291">MFKKQTGMKPMEFKNMSLN</sequence>
<accession>A0AAJ1VIV8</accession>
<dbReference type="Proteomes" id="UP001225933">
    <property type="component" value="Unassembled WGS sequence"/>
</dbReference>
<proteinExistence type="predicted"/>
<evidence type="ECO:0000313" key="2">
    <source>
        <dbReference type="Proteomes" id="UP001225933"/>
    </source>
</evidence>
<protein>
    <submittedName>
        <fullName evidence="1">Uncharacterized protein</fullName>
    </submittedName>
</protein>
<evidence type="ECO:0000313" key="1">
    <source>
        <dbReference type="EMBL" id="MDN4011001.1"/>
    </source>
</evidence>
<dbReference type="EMBL" id="JAUHGV010000001">
    <property type="protein sequence ID" value="MDN4011001.1"/>
    <property type="molecule type" value="Genomic_DNA"/>
</dbReference>
<dbReference type="RefSeq" id="WP_250902210.1">
    <property type="nucleotide sequence ID" value="NZ_JAUHGV010000001.1"/>
</dbReference>
<gene>
    <name evidence="1" type="ORF">QX233_00860</name>
</gene>
<comment type="caution">
    <text evidence="1">The sequence shown here is derived from an EMBL/GenBank/DDBJ whole genome shotgun (WGS) entry which is preliminary data.</text>
</comment>
<dbReference type="AlphaFoldDB" id="A0AAJ1VIV8"/>